<dbReference type="GO" id="GO:0008270">
    <property type="term" value="F:zinc ion binding"/>
    <property type="evidence" value="ECO:0007669"/>
    <property type="project" value="UniProtKB-KW"/>
</dbReference>
<proteinExistence type="predicted"/>
<name>A0A9P7GG29_9AGAR</name>
<reference evidence="5" key="1">
    <citation type="submission" date="2021-02" db="EMBL/GenBank/DDBJ databases">
        <authorList>
            <person name="Nieuwenhuis M."/>
            <person name="Van De Peppel L.J.J."/>
        </authorList>
    </citation>
    <scope>NUCLEOTIDE SEQUENCE</scope>
    <source>
        <strain evidence="5">D49</strain>
    </source>
</reference>
<feature type="non-terminal residue" evidence="5">
    <location>
        <position position="203"/>
    </location>
</feature>
<keyword evidence="2" id="KW-0863">Zinc-finger</keyword>
<evidence type="ECO:0000259" key="4">
    <source>
        <dbReference type="PROSITE" id="PS50158"/>
    </source>
</evidence>
<gene>
    <name evidence="5" type="ORF">H0H81_004321</name>
</gene>
<evidence type="ECO:0000256" key="3">
    <source>
        <dbReference type="SAM" id="MobiDB-lite"/>
    </source>
</evidence>
<keyword evidence="2" id="KW-0862">Zinc</keyword>
<dbReference type="PROSITE" id="PS50158">
    <property type="entry name" value="ZF_CCHC"/>
    <property type="match status" value="1"/>
</dbReference>
<protein>
    <recommendedName>
        <fullName evidence="4">CCHC-type domain-containing protein</fullName>
    </recommendedName>
</protein>
<dbReference type="InterPro" id="IPR036875">
    <property type="entry name" value="Znf_CCHC_sf"/>
</dbReference>
<keyword evidence="6" id="KW-1185">Reference proteome</keyword>
<sequence>MEKKDEDPLSDPWPSTKVLFEELTLHFQVISERDYACHKIENFKPGTMRVDDFMVEFEALIAKVGIKDQEQTVVDLLECNTNQEIIKELFKQDHRKTTRDAKSIEGWSMEIFQYMTNSTWSKGSTGSGSHQHKPAGQAPTKPPTALQYVPMDVDMAQTKSKVQCYKCRGYGHFACDCKWKVDVHAMDHDEIHDHFFQEFQAMK</sequence>
<dbReference type="GO" id="GO:0003676">
    <property type="term" value="F:nucleic acid binding"/>
    <property type="evidence" value="ECO:0007669"/>
    <property type="project" value="InterPro"/>
</dbReference>
<evidence type="ECO:0000313" key="5">
    <source>
        <dbReference type="EMBL" id="KAG5649358.1"/>
    </source>
</evidence>
<accession>A0A9P7GG29</accession>
<evidence type="ECO:0000256" key="2">
    <source>
        <dbReference type="PROSITE-ProRule" id="PRU00047"/>
    </source>
</evidence>
<dbReference type="Proteomes" id="UP000717328">
    <property type="component" value="Unassembled WGS sequence"/>
</dbReference>
<evidence type="ECO:0000313" key="6">
    <source>
        <dbReference type="Proteomes" id="UP000717328"/>
    </source>
</evidence>
<feature type="domain" description="CCHC-type" evidence="4">
    <location>
        <begin position="164"/>
        <end position="178"/>
    </location>
</feature>
<dbReference type="SUPFAM" id="SSF57756">
    <property type="entry name" value="Retrovirus zinc finger-like domains"/>
    <property type="match status" value="1"/>
</dbReference>
<dbReference type="GO" id="GO:0006397">
    <property type="term" value="P:mRNA processing"/>
    <property type="evidence" value="ECO:0007669"/>
    <property type="project" value="UniProtKB-KW"/>
</dbReference>
<comment type="caution">
    <text evidence="5">The sequence shown here is derived from an EMBL/GenBank/DDBJ whole genome shotgun (WGS) entry which is preliminary data.</text>
</comment>
<organism evidence="5 6">
    <name type="scientific">Sphagnurus paluster</name>
    <dbReference type="NCBI Taxonomy" id="117069"/>
    <lineage>
        <taxon>Eukaryota</taxon>
        <taxon>Fungi</taxon>
        <taxon>Dikarya</taxon>
        <taxon>Basidiomycota</taxon>
        <taxon>Agaricomycotina</taxon>
        <taxon>Agaricomycetes</taxon>
        <taxon>Agaricomycetidae</taxon>
        <taxon>Agaricales</taxon>
        <taxon>Tricholomatineae</taxon>
        <taxon>Lyophyllaceae</taxon>
        <taxon>Sphagnurus</taxon>
    </lineage>
</organism>
<keyword evidence="1" id="KW-0507">mRNA processing</keyword>
<dbReference type="EMBL" id="JABCKI010001104">
    <property type="protein sequence ID" value="KAG5649358.1"/>
    <property type="molecule type" value="Genomic_DNA"/>
</dbReference>
<evidence type="ECO:0000256" key="1">
    <source>
        <dbReference type="ARBA" id="ARBA00022664"/>
    </source>
</evidence>
<feature type="region of interest" description="Disordered" evidence="3">
    <location>
        <begin position="122"/>
        <end position="145"/>
    </location>
</feature>
<dbReference type="OrthoDB" id="1719899at2759"/>
<dbReference type="InterPro" id="IPR001878">
    <property type="entry name" value="Znf_CCHC"/>
</dbReference>
<dbReference type="AlphaFoldDB" id="A0A9P7GG29"/>
<keyword evidence="2" id="KW-0479">Metal-binding</keyword>
<reference evidence="5" key="2">
    <citation type="submission" date="2021-10" db="EMBL/GenBank/DDBJ databases">
        <title>Phylogenomics reveals ancestral predisposition of the termite-cultivated fungus Termitomyces towards a domesticated lifestyle.</title>
        <authorList>
            <person name="Auxier B."/>
            <person name="Grum-Grzhimaylo A."/>
            <person name="Cardenas M.E."/>
            <person name="Lodge J.D."/>
            <person name="Laessoe T."/>
            <person name="Pedersen O."/>
            <person name="Smith M.E."/>
            <person name="Kuyper T.W."/>
            <person name="Franco-Molano E.A."/>
            <person name="Baroni T.J."/>
            <person name="Aanen D.K."/>
        </authorList>
    </citation>
    <scope>NUCLEOTIDE SEQUENCE</scope>
    <source>
        <strain evidence="5">D49</strain>
    </source>
</reference>